<dbReference type="Pfam" id="PF05656">
    <property type="entry name" value="DUF805"/>
    <property type="match status" value="1"/>
</dbReference>
<dbReference type="Proteomes" id="UP000092498">
    <property type="component" value="Chromosome"/>
</dbReference>
<accession>A0A1B1AGA0</accession>
<feature type="transmembrane region" description="Helical" evidence="2">
    <location>
        <begin position="54"/>
        <end position="79"/>
    </location>
</feature>
<evidence type="ECO:0000313" key="3">
    <source>
        <dbReference type="EMBL" id="ANP45565.1"/>
    </source>
</evidence>
<dbReference type="OrthoDB" id="9812349at2"/>
<dbReference type="PANTHER" id="PTHR34980">
    <property type="entry name" value="INNER MEMBRANE PROTEIN-RELATED-RELATED"/>
    <property type="match status" value="1"/>
</dbReference>
<evidence type="ECO:0008006" key="5">
    <source>
        <dbReference type="Google" id="ProtNLM"/>
    </source>
</evidence>
<dbReference type="EMBL" id="CP013244">
    <property type="protein sequence ID" value="ANP45565.1"/>
    <property type="molecule type" value="Genomic_DNA"/>
</dbReference>
<dbReference type="RefSeq" id="WP_066769082.1">
    <property type="nucleotide sequence ID" value="NZ_CP013244.1"/>
</dbReference>
<dbReference type="InterPro" id="IPR008523">
    <property type="entry name" value="DUF805"/>
</dbReference>
<keyword evidence="4" id="KW-1185">Reference proteome</keyword>
<feature type="compositionally biased region" description="Polar residues" evidence="1">
    <location>
        <begin position="170"/>
        <end position="181"/>
    </location>
</feature>
<keyword evidence="2" id="KW-1133">Transmembrane helix</keyword>
<dbReference type="KEGG" id="cbot:ATE48_06365"/>
<feature type="compositionally biased region" description="Low complexity" evidence="1">
    <location>
        <begin position="211"/>
        <end position="229"/>
    </location>
</feature>
<dbReference type="PANTHER" id="PTHR34980:SF3">
    <property type="entry name" value="BLR8105 PROTEIN"/>
    <property type="match status" value="1"/>
</dbReference>
<feature type="transmembrane region" description="Helical" evidence="2">
    <location>
        <begin position="125"/>
        <end position="145"/>
    </location>
</feature>
<protein>
    <recommendedName>
        <fullName evidence="5">DUF805 domain-containing protein</fullName>
    </recommendedName>
</protein>
<keyword evidence="2" id="KW-0472">Membrane</keyword>
<dbReference type="GO" id="GO:0005886">
    <property type="term" value="C:plasma membrane"/>
    <property type="evidence" value="ECO:0007669"/>
    <property type="project" value="TreeGrafter"/>
</dbReference>
<feature type="compositionally biased region" description="Polar residues" evidence="1">
    <location>
        <begin position="242"/>
        <end position="253"/>
    </location>
</feature>
<organism evidence="3 4">
    <name type="scientific">Candidatus Viadribacter manganicus</name>
    <dbReference type="NCBI Taxonomy" id="1759059"/>
    <lineage>
        <taxon>Bacteria</taxon>
        <taxon>Pseudomonadati</taxon>
        <taxon>Pseudomonadota</taxon>
        <taxon>Alphaproteobacteria</taxon>
        <taxon>Hyphomonadales</taxon>
        <taxon>Hyphomonadaceae</taxon>
        <taxon>Candidatus Viadribacter</taxon>
    </lineage>
</organism>
<feature type="compositionally biased region" description="Polar residues" evidence="1">
    <location>
        <begin position="191"/>
        <end position="203"/>
    </location>
</feature>
<proteinExistence type="predicted"/>
<sequence length="253" mass="25939">MNLVSFLFGFSGRINRTQYWLGCMCAGVGGAVLFFMLALLTMPNIGAPKTSADAIQILPSMALTFAIPLILMGWVGSALQTKRFHDRGRGGLWALAPFLPMTMIVTTVVSGAATGASLDQVMSSAAMWLLLLQLVNLFMFVDLGCMPGKPGPNRFGNPPGGGLGAGAPINSPSPQSAQAKATPSIPGMASAQPTPGATSTWTGAESAIERAIAAQGKPAPAPALKAPAARSGLQPAAGLRLATSSTFGRKVTQ</sequence>
<evidence type="ECO:0000256" key="1">
    <source>
        <dbReference type="SAM" id="MobiDB-lite"/>
    </source>
</evidence>
<dbReference type="AlphaFoldDB" id="A0A1B1AGA0"/>
<feature type="region of interest" description="Disordered" evidence="1">
    <location>
        <begin position="152"/>
        <end position="253"/>
    </location>
</feature>
<reference evidence="3 4" key="1">
    <citation type="submission" date="2015-11" db="EMBL/GenBank/DDBJ databases">
        <title>Whole-Genome Sequence of Candidatus Oderbacter manganicum from the National Park Lower Oder Valley, Germany.</title>
        <authorList>
            <person name="Braun B."/>
            <person name="Liere K."/>
            <person name="Szewzyk U."/>
        </authorList>
    </citation>
    <scope>NUCLEOTIDE SEQUENCE [LARGE SCALE GENOMIC DNA]</scope>
    <source>
        <strain evidence="3 4">OTSz_A_272</strain>
    </source>
</reference>
<dbReference type="STRING" id="1759059.ATE48_06365"/>
<feature type="transmembrane region" description="Helical" evidence="2">
    <location>
        <begin position="91"/>
        <end position="113"/>
    </location>
</feature>
<name>A0A1B1AGA0_9PROT</name>
<evidence type="ECO:0000313" key="4">
    <source>
        <dbReference type="Proteomes" id="UP000092498"/>
    </source>
</evidence>
<evidence type="ECO:0000256" key="2">
    <source>
        <dbReference type="SAM" id="Phobius"/>
    </source>
</evidence>
<gene>
    <name evidence="3" type="ORF">ATE48_06365</name>
</gene>
<keyword evidence="2" id="KW-0812">Transmembrane</keyword>
<feature type="transmembrane region" description="Helical" evidence="2">
    <location>
        <begin position="20"/>
        <end position="42"/>
    </location>
</feature>
<dbReference type="FunCoup" id="A0A1B1AGA0">
    <property type="interactions" value="4"/>
</dbReference>
<dbReference type="InParanoid" id="A0A1B1AGA0"/>